<evidence type="ECO:0000313" key="2">
    <source>
        <dbReference type="Proteomes" id="UP000053647"/>
    </source>
</evidence>
<gene>
    <name evidence="1" type="ORF">PAXINDRAFT_16841</name>
</gene>
<dbReference type="AlphaFoldDB" id="A0A0C9THA2"/>
<protein>
    <submittedName>
        <fullName evidence="1">Uncharacterized protein</fullName>
    </submittedName>
</protein>
<name>A0A0C9THA2_PAXIN</name>
<reference evidence="2" key="2">
    <citation type="submission" date="2015-01" db="EMBL/GenBank/DDBJ databases">
        <title>Evolutionary Origins and Diversification of the Mycorrhizal Mutualists.</title>
        <authorList>
            <consortium name="DOE Joint Genome Institute"/>
            <consortium name="Mycorrhizal Genomics Consortium"/>
            <person name="Kohler A."/>
            <person name="Kuo A."/>
            <person name="Nagy L.G."/>
            <person name="Floudas D."/>
            <person name="Copeland A."/>
            <person name="Barry K.W."/>
            <person name="Cichocki N."/>
            <person name="Veneault-Fourrey C."/>
            <person name="LaButti K."/>
            <person name="Lindquist E.A."/>
            <person name="Lipzen A."/>
            <person name="Lundell T."/>
            <person name="Morin E."/>
            <person name="Murat C."/>
            <person name="Riley R."/>
            <person name="Ohm R."/>
            <person name="Sun H."/>
            <person name="Tunlid A."/>
            <person name="Henrissat B."/>
            <person name="Grigoriev I.V."/>
            <person name="Hibbett D.S."/>
            <person name="Martin F."/>
        </authorList>
    </citation>
    <scope>NUCLEOTIDE SEQUENCE [LARGE SCALE GENOMIC DNA]</scope>
    <source>
        <strain evidence="2">ATCC 200175</strain>
    </source>
</reference>
<dbReference type="HOGENOM" id="CLU_559085_0_0_1"/>
<organism evidence="1 2">
    <name type="scientific">Paxillus involutus ATCC 200175</name>
    <dbReference type="NCBI Taxonomy" id="664439"/>
    <lineage>
        <taxon>Eukaryota</taxon>
        <taxon>Fungi</taxon>
        <taxon>Dikarya</taxon>
        <taxon>Basidiomycota</taxon>
        <taxon>Agaricomycotina</taxon>
        <taxon>Agaricomycetes</taxon>
        <taxon>Agaricomycetidae</taxon>
        <taxon>Boletales</taxon>
        <taxon>Paxilineae</taxon>
        <taxon>Paxillaceae</taxon>
        <taxon>Paxillus</taxon>
    </lineage>
</organism>
<dbReference type="Proteomes" id="UP000053647">
    <property type="component" value="Unassembled WGS sequence"/>
</dbReference>
<accession>A0A0C9THA2</accession>
<reference evidence="1 2" key="1">
    <citation type="submission" date="2014-06" db="EMBL/GenBank/DDBJ databases">
        <authorList>
            <consortium name="DOE Joint Genome Institute"/>
            <person name="Kuo A."/>
            <person name="Kohler A."/>
            <person name="Nagy L.G."/>
            <person name="Floudas D."/>
            <person name="Copeland A."/>
            <person name="Barry K.W."/>
            <person name="Cichocki N."/>
            <person name="Veneault-Fourrey C."/>
            <person name="LaButti K."/>
            <person name="Lindquist E.A."/>
            <person name="Lipzen A."/>
            <person name="Lundell T."/>
            <person name="Morin E."/>
            <person name="Murat C."/>
            <person name="Sun H."/>
            <person name="Tunlid A."/>
            <person name="Henrissat B."/>
            <person name="Grigoriev I.V."/>
            <person name="Hibbett D.S."/>
            <person name="Martin F."/>
            <person name="Nordberg H.P."/>
            <person name="Cantor M.N."/>
            <person name="Hua S.X."/>
        </authorList>
    </citation>
    <scope>NUCLEOTIDE SEQUENCE [LARGE SCALE GENOMIC DNA]</scope>
    <source>
        <strain evidence="1 2">ATCC 200175</strain>
    </source>
</reference>
<dbReference type="OrthoDB" id="2692094at2759"/>
<sequence length="488" mass="56153">MTPFKQYWKISETRTVQVFGEAFSSPTCLDAYQEVNSLPREQGDDLERVVAPLMLWSDATHLANFGDASLCPSISFLATSQNILEGSQQLLPVIMSLTYLPYIYVGFFEEGSSDDVYTHCKWELMQAIWKLLLNKKFMHAYNRLPREFLGKCPCPRCLVKKADIPDMGTESDMKTQEQQARVDGDERRKKILKARNYIFKRGAGINSKCVKGVLYKLPQEHAVRGHRKAALAAKQGQAVPVSQPKCKTLNLTTYKYHALGDYPSTICQYGTTDSYSTQLGELEHRRSKRRFPRSGKKKGGMVWSIANQEAIERFIKKVNDAHEKFSLQNEPAPRCLRNSPSEHYHIAKSSHKSEDLTAWLVEQRGDSAFENFLPQLQDHILGRVRGLAYDSDEHEFSDEDRSSININDNKMYHHSMFRVNYTTYDLRREQDTINPSTHADIMVLSHEDEQTHPYWYAHVVHIFHIMVCSHKNVFSHPHEHALHTMVPA</sequence>
<keyword evidence="2" id="KW-1185">Reference proteome</keyword>
<dbReference type="EMBL" id="KN819416">
    <property type="protein sequence ID" value="KIJ10138.1"/>
    <property type="molecule type" value="Genomic_DNA"/>
</dbReference>
<evidence type="ECO:0000313" key="1">
    <source>
        <dbReference type="EMBL" id="KIJ10138.1"/>
    </source>
</evidence>
<proteinExistence type="predicted"/>